<proteinExistence type="predicted"/>
<sequence length="201" mass="22433">MEDKGTIYYALTLVRPPAPQAHPGGRREARHPQVQHLRLPRGLRDVDEGHQGTGGQLGRVRMLTRDIIHINSVGREDRGVYQCFVRNADDSAQASAELVLGETSIKSKILYSYRDSTFFFMRLFLQKKRTFASCPSVSFQCAASGTPLPQVTFCPWTADPCPDNDRVRVGDYVSRNGDVIVPCQHIHCSYREDGGLHSCVG</sequence>
<keyword evidence="2" id="KW-1185">Reference proteome</keyword>
<dbReference type="Proteomes" id="UP001054945">
    <property type="component" value="Unassembled WGS sequence"/>
</dbReference>
<accession>A0AAV4QKB0</accession>
<evidence type="ECO:0000313" key="2">
    <source>
        <dbReference type="Proteomes" id="UP001054945"/>
    </source>
</evidence>
<dbReference type="InterPro" id="IPR036179">
    <property type="entry name" value="Ig-like_dom_sf"/>
</dbReference>
<dbReference type="InterPro" id="IPR013783">
    <property type="entry name" value="Ig-like_fold"/>
</dbReference>
<evidence type="ECO:0000313" key="1">
    <source>
        <dbReference type="EMBL" id="GIY08709.1"/>
    </source>
</evidence>
<name>A0AAV4QKB0_CAEEX</name>
<reference evidence="1 2" key="1">
    <citation type="submission" date="2021-06" db="EMBL/GenBank/DDBJ databases">
        <title>Caerostris extrusa draft genome.</title>
        <authorList>
            <person name="Kono N."/>
            <person name="Arakawa K."/>
        </authorList>
    </citation>
    <scope>NUCLEOTIDE SEQUENCE [LARGE SCALE GENOMIC DNA]</scope>
</reference>
<dbReference type="Gene3D" id="2.60.40.10">
    <property type="entry name" value="Immunoglobulins"/>
    <property type="match status" value="1"/>
</dbReference>
<organism evidence="1 2">
    <name type="scientific">Caerostris extrusa</name>
    <name type="common">Bark spider</name>
    <name type="synonym">Caerostris bankana</name>
    <dbReference type="NCBI Taxonomy" id="172846"/>
    <lineage>
        <taxon>Eukaryota</taxon>
        <taxon>Metazoa</taxon>
        <taxon>Ecdysozoa</taxon>
        <taxon>Arthropoda</taxon>
        <taxon>Chelicerata</taxon>
        <taxon>Arachnida</taxon>
        <taxon>Araneae</taxon>
        <taxon>Araneomorphae</taxon>
        <taxon>Entelegynae</taxon>
        <taxon>Araneoidea</taxon>
        <taxon>Araneidae</taxon>
        <taxon>Caerostris</taxon>
    </lineage>
</organism>
<dbReference type="EMBL" id="BPLR01006281">
    <property type="protein sequence ID" value="GIY08709.1"/>
    <property type="molecule type" value="Genomic_DNA"/>
</dbReference>
<gene>
    <name evidence="1" type="primary">Dscam2_80</name>
    <name evidence="1" type="ORF">CEXT_737081</name>
</gene>
<dbReference type="AlphaFoldDB" id="A0AAV4QKB0"/>
<dbReference type="SUPFAM" id="SSF48726">
    <property type="entry name" value="Immunoglobulin"/>
    <property type="match status" value="1"/>
</dbReference>
<comment type="caution">
    <text evidence="1">The sequence shown here is derived from an EMBL/GenBank/DDBJ whole genome shotgun (WGS) entry which is preliminary data.</text>
</comment>
<protein>
    <submittedName>
        <fullName evidence="1">Down syndrome cell adhesion molecule-like protein Dscam2</fullName>
    </submittedName>
</protein>